<comment type="caution">
    <text evidence="6">The sequence shown here is derived from an EMBL/GenBank/DDBJ whole genome shotgun (WGS) entry which is preliminary data.</text>
</comment>
<evidence type="ECO:0000313" key="6">
    <source>
        <dbReference type="EMBL" id="TJY41776.1"/>
    </source>
</evidence>
<evidence type="ECO:0008006" key="8">
    <source>
        <dbReference type="Google" id="ProtNLM"/>
    </source>
</evidence>
<feature type="binding site" evidence="4">
    <location>
        <position position="39"/>
    </location>
    <ligand>
        <name>Zn(2+)</name>
        <dbReference type="ChEBI" id="CHEBI:29105"/>
        <label>1</label>
    </ligand>
</feature>
<name>A0A4U0FAF8_9BACL</name>
<dbReference type="InterPro" id="IPR001559">
    <property type="entry name" value="Phosphotriesterase"/>
</dbReference>
<dbReference type="GO" id="GO:0016787">
    <property type="term" value="F:hydrolase activity"/>
    <property type="evidence" value="ECO:0007669"/>
    <property type="project" value="UniProtKB-KW"/>
</dbReference>
<dbReference type="PANTHER" id="PTHR10819:SF3">
    <property type="entry name" value="PHOSPHOTRIESTERASE-RELATED PROTEIN"/>
    <property type="match status" value="1"/>
</dbReference>
<feature type="modified residue" description="N6-carboxylysine" evidence="3 5">
    <location>
        <position position="152"/>
    </location>
</feature>
<evidence type="ECO:0000256" key="4">
    <source>
        <dbReference type="PIRSR" id="PIRSR601559-51"/>
    </source>
</evidence>
<feature type="binding site" evidence="4">
    <location>
        <position position="37"/>
    </location>
    <ligand>
        <name>Zn(2+)</name>
        <dbReference type="ChEBI" id="CHEBI:29105"/>
        <label>1</label>
    </ligand>
</feature>
<dbReference type="Pfam" id="PF02126">
    <property type="entry name" value="PTE"/>
    <property type="match status" value="1"/>
</dbReference>
<dbReference type="AlphaFoldDB" id="A0A4U0FAF8"/>
<dbReference type="Gene3D" id="3.20.20.140">
    <property type="entry name" value="Metal-dependent hydrolases"/>
    <property type="match status" value="1"/>
</dbReference>
<feature type="binding site" evidence="4">
    <location>
        <position position="186"/>
    </location>
    <ligand>
        <name>Zn(2+)</name>
        <dbReference type="ChEBI" id="CHEBI:29105"/>
        <label>2</label>
    </ligand>
</feature>
<dbReference type="InterPro" id="IPR032466">
    <property type="entry name" value="Metal_Hydrolase"/>
</dbReference>
<evidence type="ECO:0000256" key="3">
    <source>
        <dbReference type="PIRSR" id="PIRSR601559-50"/>
    </source>
</evidence>
<dbReference type="OrthoDB" id="105927at2"/>
<dbReference type="PANTHER" id="PTHR10819">
    <property type="entry name" value="PHOSPHOTRIESTERASE-RELATED"/>
    <property type="match status" value="1"/>
</dbReference>
<comment type="similarity">
    <text evidence="5">Belongs to the metallo-dependent hydrolases superfamily. Phosphotriesterase family.</text>
</comment>
<dbReference type="PROSITE" id="PS51347">
    <property type="entry name" value="PHOSPHOTRIESTERASE_2"/>
    <property type="match status" value="1"/>
</dbReference>
<evidence type="ECO:0000256" key="1">
    <source>
        <dbReference type="ARBA" id="ARBA00022723"/>
    </source>
</evidence>
<accession>A0A4U0FAF8</accession>
<proteinExistence type="inferred from homology"/>
<evidence type="ECO:0000256" key="2">
    <source>
        <dbReference type="ARBA" id="ARBA00022801"/>
    </source>
</evidence>
<comment type="cofactor">
    <cofactor evidence="4">
        <name>a divalent metal cation</name>
        <dbReference type="ChEBI" id="CHEBI:60240"/>
    </cofactor>
    <text evidence="4">Binds 2 divalent metal cations per subunit.</text>
</comment>
<feature type="binding site" description="via carbamate group" evidence="4">
    <location>
        <position position="152"/>
    </location>
    <ligand>
        <name>Zn(2+)</name>
        <dbReference type="ChEBI" id="CHEBI:29105"/>
        <label>1</label>
    </ligand>
</feature>
<keyword evidence="7" id="KW-1185">Reference proteome</keyword>
<keyword evidence="1 4" id="KW-0479">Metal-binding</keyword>
<reference evidence="6 7" key="1">
    <citation type="submission" date="2019-04" db="EMBL/GenBank/DDBJ databases">
        <title>Cohnella sp. nov., isolated from soil.</title>
        <authorList>
            <person name="Kim W."/>
        </authorList>
    </citation>
    <scope>NUCLEOTIDE SEQUENCE [LARGE SCALE GENOMIC DNA]</scope>
    <source>
        <strain evidence="6 7">CAU 1483</strain>
    </source>
</reference>
<evidence type="ECO:0000256" key="5">
    <source>
        <dbReference type="PROSITE-ProRule" id="PRU00679"/>
    </source>
</evidence>
<dbReference type="SUPFAM" id="SSF51556">
    <property type="entry name" value="Metallo-dependent hydrolases"/>
    <property type="match status" value="1"/>
</dbReference>
<keyword evidence="2" id="KW-0378">Hydrolase</keyword>
<feature type="binding site" evidence="4">
    <location>
        <position position="268"/>
    </location>
    <ligand>
        <name>Zn(2+)</name>
        <dbReference type="ChEBI" id="CHEBI:29105"/>
        <label>1</label>
    </ligand>
</feature>
<dbReference type="Proteomes" id="UP000309673">
    <property type="component" value="Unassembled WGS sequence"/>
</dbReference>
<feature type="binding site" description="via carbamate group" evidence="4">
    <location>
        <position position="152"/>
    </location>
    <ligand>
        <name>Zn(2+)</name>
        <dbReference type="ChEBI" id="CHEBI:29105"/>
        <label>2</label>
    </ligand>
</feature>
<organism evidence="6 7">
    <name type="scientific">Cohnella pontilimi</name>
    <dbReference type="NCBI Taxonomy" id="2564100"/>
    <lineage>
        <taxon>Bacteria</taxon>
        <taxon>Bacillati</taxon>
        <taxon>Bacillota</taxon>
        <taxon>Bacilli</taxon>
        <taxon>Bacillales</taxon>
        <taxon>Paenibacillaceae</taxon>
        <taxon>Cohnella</taxon>
    </lineage>
</organism>
<protein>
    <recommendedName>
        <fullName evidence="8">Phosphotriesterase-related protein</fullName>
    </recommendedName>
</protein>
<gene>
    <name evidence="6" type="ORF">E5161_11260</name>
</gene>
<dbReference type="GO" id="GO:0008270">
    <property type="term" value="F:zinc ion binding"/>
    <property type="evidence" value="ECO:0007669"/>
    <property type="project" value="InterPro"/>
</dbReference>
<sequence>MIEEDGRYTKFRKGVFSVLQTVTGPIISQEAGRILEHEHVLVGFVEDGKLTPGLYDRSDVVSSILPFLLKLKETGCRTMVDCAPEYLGRDPYILRELTELSGIRLVTNTGFYKRPYLPAFVYEASERDLAELWTKEAMNGIGESGVYPGFIKIALNDGKAIDEIQLKILRAAMRTSLETGLPIQCHTIGSEIAQHAYEVMKQAHFEQERFIWVHAHTFQDEELYRRLAAEGGWISVDNIRMESVQEHLDLLIRLRDIGVSGRVLLSQDTGFYEVGKPGGGTLNPYHLLFTDFFPAAAAADLDPQWLEECVTSHAFQAMSRRN</sequence>
<evidence type="ECO:0000313" key="7">
    <source>
        <dbReference type="Proteomes" id="UP000309673"/>
    </source>
</evidence>
<feature type="binding site" evidence="4">
    <location>
        <position position="214"/>
    </location>
    <ligand>
        <name>Zn(2+)</name>
        <dbReference type="ChEBI" id="CHEBI:29105"/>
        <label>2</label>
    </ligand>
</feature>
<dbReference type="EMBL" id="SUPK01000005">
    <property type="protein sequence ID" value="TJY41776.1"/>
    <property type="molecule type" value="Genomic_DNA"/>
</dbReference>